<name>A0A8S4QQ79_9NEOP</name>
<protein>
    <submittedName>
        <fullName evidence="1">Jg257 protein</fullName>
    </submittedName>
</protein>
<keyword evidence="2" id="KW-1185">Reference proteome</keyword>
<dbReference type="Proteomes" id="UP000838756">
    <property type="component" value="Unassembled WGS sequence"/>
</dbReference>
<dbReference type="EMBL" id="CAKXAJ010010737">
    <property type="protein sequence ID" value="CAH2211549.1"/>
    <property type="molecule type" value="Genomic_DNA"/>
</dbReference>
<proteinExistence type="predicted"/>
<feature type="non-terminal residue" evidence="1">
    <location>
        <position position="1"/>
    </location>
</feature>
<accession>A0A8S4QQ79</accession>
<gene>
    <name evidence="1" type="primary">jg257</name>
    <name evidence="1" type="ORF">PAEG_LOCUS3363</name>
</gene>
<evidence type="ECO:0000313" key="1">
    <source>
        <dbReference type="EMBL" id="CAH2211549.1"/>
    </source>
</evidence>
<sequence length="76" mass="8405">IPCESANFPSIITPELLEMDIDWDSVYEISSATLRELHESLLLTFAAHSPDIMSLYHQAPAVPTGYTSIELISALQ</sequence>
<dbReference type="AlphaFoldDB" id="A0A8S4QQ79"/>
<reference evidence="1" key="1">
    <citation type="submission" date="2022-03" db="EMBL/GenBank/DDBJ databases">
        <authorList>
            <person name="Lindestad O."/>
        </authorList>
    </citation>
    <scope>NUCLEOTIDE SEQUENCE</scope>
</reference>
<evidence type="ECO:0000313" key="2">
    <source>
        <dbReference type="Proteomes" id="UP000838756"/>
    </source>
</evidence>
<organism evidence="1 2">
    <name type="scientific">Pararge aegeria aegeria</name>
    <dbReference type="NCBI Taxonomy" id="348720"/>
    <lineage>
        <taxon>Eukaryota</taxon>
        <taxon>Metazoa</taxon>
        <taxon>Ecdysozoa</taxon>
        <taxon>Arthropoda</taxon>
        <taxon>Hexapoda</taxon>
        <taxon>Insecta</taxon>
        <taxon>Pterygota</taxon>
        <taxon>Neoptera</taxon>
        <taxon>Endopterygota</taxon>
        <taxon>Lepidoptera</taxon>
        <taxon>Glossata</taxon>
        <taxon>Ditrysia</taxon>
        <taxon>Papilionoidea</taxon>
        <taxon>Nymphalidae</taxon>
        <taxon>Satyrinae</taxon>
        <taxon>Satyrini</taxon>
        <taxon>Parargina</taxon>
        <taxon>Pararge</taxon>
    </lineage>
</organism>
<comment type="caution">
    <text evidence="1">The sequence shown here is derived from an EMBL/GenBank/DDBJ whole genome shotgun (WGS) entry which is preliminary data.</text>
</comment>
<dbReference type="OrthoDB" id="6929802at2759"/>